<dbReference type="InterPro" id="IPR013233">
    <property type="entry name" value="PIG-X/PBN1"/>
</dbReference>
<keyword evidence="9 11" id="KW-0472">Membrane</keyword>
<dbReference type="PANTHER" id="PTHR28533:SF1">
    <property type="entry name" value="PROTEIN PBN1"/>
    <property type="match status" value="1"/>
</dbReference>
<keyword evidence="6 11" id="KW-0812">Transmembrane</keyword>
<dbReference type="SMART" id="SM00780">
    <property type="entry name" value="PIG-X"/>
    <property type="match status" value="1"/>
</dbReference>
<dbReference type="Proteomes" id="UP000186955">
    <property type="component" value="Unassembled WGS sequence"/>
</dbReference>
<evidence type="ECO:0000256" key="4">
    <source>
        <dbReference type="ARBA" id="ARBA00020410"/>
    </source>
</evidence>
<organism evidence="12 13">
    <name type="scientific">Penicillium subrubescens</name>
    <dbReference type="NCBI Taxonomy" id="1316194"/>
    <lineage>
        <taxon>Eukaryota</taxon>
        <taxon>Fungi</taxon>
        <taxon>Dikarya</taxon>
        <taxon>Ascomycota</taxon>
        <taxon>Pezizomycotina</taxon>
        <taxon>Eurotiomycetes</taxon>
        <taxon>Eurotiomycetidae</taxon>
        <taxon>Eurotiales</taxon>
        <taxon>Aspergillaceae</taxon>
        <taxon>Penicillium</taxon>
    </lineage>
</organism>
<dbReference type="EMBL" id="MNBE01000653">
    <property type="protein sequence ID" value="OKO99937.1"/>
    <property type="molecule type" value="Genomic_DNA"/>
</dbReference>
<sequence>MKRRVTYVQHPETPFEPHQASLRSTAVSVRDLDAAREDRITFGLEDLPEEVGSTKHLLPEIYIYSRMKVTNLCFFLFCSFAQFSNSPMNSAFAGRPSALLMPLRPLRVGSRLGCMCIILRYQLINPREWFFAGLVVCAEGILTGYLIGRRYARYSARYSELARTEKLSWIARRRRFAASASLQYYAQLPSLPSLVAFIRRTACHQKQVGGTECHNRANSLLTADTVDVDYDSISHALTITGVWAGPPSGGWTEDIPKPSSNADQVEFGLLGAEQGIEPEEIKMGGLLAVVGEDKKMKPTMFSFPSRHHPLPSDARYSVSFTKPTGLHPTMSITLQRPSLERPPAPEDATCALHTYLTLPSSIFGDQYQLGTTDPLFLESHNLAALRAHAGEMDLEAPDWAVQRWGSTWLFELAKPSLDESDTTSNWTATIPLHLRYLPPSETGYSTAQVPWPVVFWACTAEDGTKMGVNPFDRTNLGWDGLFGPRTMFYQLHPESGRLVEEIEVPVLKLKEGEGLFRAQNIELGTSLVILLGFLWVLWRLVQVGLSRSGQGPGQGHEKKE</sequence>
<evidence type="ECO:0000256" key="9">
    <source>
        <dbReference type="ARBA" id="ARBA00023136"/>
    </source>
</evidence>
<evidence type="ECO:0000256" key="10">
    <source>
        <dbReference type="ARBA" id="ARBA00023180"/>
    </source>
</evidence>
<dbReference type="GO" id="GO:0000030">
    <property type="term" value="F:mannosyltransferase activity"/>
    <property type="evidence" value="ECO:0007669"/>
    <property type="project" value="TreeGrafter"/>
</dbReference>
<comment type="subcellular location">
    <subcellularLocation>
        <location evidence="11">Endoplasmic reticulum membrane</location>
        <topology evidence="11">Single-pass membrane protein</topology>
    </subcellularLocation>
    <subcellularLocation>
        <location evidence="1">Endoplasmic reticulum membrane</location>
        <topology evidence="1">Single-pass type III membrane protein</topology>
    </subcellularLocation>
</comment>
<evidence type="ECO:0000256" key="2">
    <source>
        <dbReference type="ARBA" id="ARBA00004687"/>
    </source>
</evidence>
<comment type="function">
    <text evidence="11">Required for proper folding and/or the stability of a subset of proteins in the endoplasmic reticulum. Component of glycosylphosphatidylinositol-mannosyltransferase 1 which transfers the first of the 4 mannoses in the GPI-anchor precursors during GPI-anchor biosynthesis. Probably acts by stabilizing the mannosyltransferase GPI14.</text>
</comment>
<proteinExistence type="inferred from homology"/>
<evidence type="ECO:0000313" key="12">
    <source>
        <dbReference type="EMBL" id="OKO99937.1"/>
    </source>
</evidence>
<keyword evidence="10" id="KW-0325">Glycoprotein</keyword>
<keyword evidence="8 11" id="KW-1133">Transmembrane helix</keyword>
<dbReference type="GO" id="GO:1990529">
    <property type="term" value="C:glycosylphosphatidylinositol-mannosyltransferase I complex"/>
    <property type="evidence" value="ECO:0007669"/>
    <property type="project" value="TreeGrafter"/>
</dbReference>
<evidence type="ECO:0000256" key="6">
    <source>
        <dbReference type="ARBA" id="ARBA00022692"/>
    </source>
</evidence>
<name>A0A1Q5TI90_9EURO</name>
<accession>A0A1Q5TI90</accession>
<reference evidence="12 13" key="1">
    <citation type="submission" date="2016-10" db="EMBL/GenBank/DDBJ databases">
        <title>Genome sequence of the ascomycete fungus Penicillium subrubescens.</title>
        <authorList>
            <person name="De Vries R.P."/>
            <person name="Peng M."/>
            <person name="Dilokpimol A."/>
            <person name="Hilden K."/>
            <person name="Makela M.R."/>
            <person name="Grigoriev I."/>
            <person name="Riley R."/>
            <person name="Granchi Z."/>
        </authorList>
    </citation>
    <scope>NUCLEOTIDE SEQUENCE [LARGE SCALE GENOMIC DNA]</scope>
    <source>
        <strain evidence="12 13">CBS 132785</strain>
    </source>
</reference>
<evidence type="ECO:0000313" key="13">
    <source>
        <dbReference type="Proteomes" id="UP000186955"/>
    </source>
</evidence>
<keyword evidence="5 11" id="KW-0337">GPI-anchor biosynthesis</keyword>
<comment type="caution">
    <text evidence="12">The sequence shown here is derived from an EMBL/GenBank/DDBJ whole genome shotgun (WGS) entry which is preliminary data.</text>
</comment>
<feature type="transmembrane region" description="Helical" evidence="11">
    <location>
        <begin position="129"/>
        <end position="148"/>
    </location>
</feature>
<evidence type="ECO:0000256" key="3">
    <source>
        <dbReference type="ARBA" id="ARBA00010345"/>
    </source>
</evidence>
<dbReference type="PANTHER" id="PTHR28533">
    <property type="entry name" value="PROTEIN PBN1"/>
    <property type="match status" value="1"/>
</dbReference>
<evidence type="ECO:0000256" key="8">
    <source>
        <dbReference type="ARBA" id="ARBA00022989"/>
    </source>
</evidence>
<dbReference type="UniPathway" id="UPA00196"/>
<comment type="similarity">
    <text evidence="3 11">Belongs to the PIGX family.</text>
</comment>
<keyword evidence="13" id="KW-1185">Reference proteome</keyword>
<evidence type="ECO:0000256" key="1">
    <source>
        <dbReference type="ARBA" id="ARBA00004643"/>
    </source>
</evidence>
<evidence type="ECO:0000256" key="11">
    <source>
        <dbReference type="RuleBase" id="RU366056"/>
    </source>
</evidence>
<evidence type="ECO:0000256" key="7">
    <source>
        <dbReference type="ARBA" id="ARBA00022824"/>
    </source>
</evidence>
<dbReference type="AlphaFoldDB" id="A0A1Q5TI90"/>
<keyword evidence="7 11" id="KW-0256">Endoplasmic reticulum</keyword>
<dbReference type="GO" id="GO:0006506">
    <property type="term" value="P:GPI anchor biosynthetic process"/>
    <property type="evidence" value="ECO:0007669"/>
    <property type="project" value="UniProtKB-UniPathway"/>
</dbReference>
<gene>
    <name evidence="12" type="ORF">PENSUB_8154</name>
</gene>
<dbReference type="STRING" id="1316194.A0A1Q5TI90"/>
<protein>
    <recommendedName>
        <fullName evidence="4 11">Protein PBN1</fullName>
    </recommendedName>
</protein>
<evidence type="ECO:0000256" key="5">
    <source>
        <dbReference type="ARBA" id="ARBA00022502"/>
    </source>
</evidence>
<dbReference type="GO" id="GO:0005789">
    <property type="term" value="C:endoplasmic reticulum membrane"/>
    <property type="evidence" value="ECO:0007669"/>
    <property type="project" value="UniProtKB-SubCell"/>
</dbReference>
<comment type="pathway">
    <text evidence="2 11">Glycolipid biosynthesis; glycosylphosphatidylinositol-anchor biosynthesis.</text>
</comment>
<dbReference type="InterPro" id="IPR042322">
    <property type="entry name" value="Pbn1"/>
</dbReference>
<dbReference type="Pfam" id="PF08320">
    <property type="entry name" value="PIG-X"/>
    <property type="match status" value="1"/>
</dbReference>